<dbReference type="Gene3D" id="3.40.1350.10">
    <property type="match status" value="1"/>
</dbReference>
<dbReference type="RefSeq" id="WP_341429348.1">
    <property type="nucleotide sequence ID" value="NZ_JBBUTG010000040.1"/>
</dbReference>
<gene>
    <name evidence="1" type="ORF">AACH06_29210</name>
</gene>
<keyword evidence="2" id="KW-1185">Reference proteome</keyword>
<comment type="caution">
    <text evidence="1">The sequence shown here is derived from an EMBL/GenBank/DDBJ whole genome shotgun (WGS) entry which is preliminary data.</text>
</comment>
<protein>
    <recommendedName>
        <fullName evidence="3">PD(D/E)XK endonuclease domain-containing protein</fullName>
    </recommendedName>
</protein>
<evidence type="ECO:0008006" key="3">
    <source>
        <dbReference type="Google" id="ProtNLM"/>
    </source>
</evidence>
<dbReference type="InterPro" id="IPR011856">
    <property type="entry name" value="tRNA_endonuc-like_dom_sf"/>
</dbReference>
<evidence type="ECO:0000313" key="2">
    <source>
        <dbReference type="Proteomes" id="UP001371218"/>
    </source>
</evidence>
<organism evidence="1 2">
    <name type="scientific">Ideonella lacteola</name>
    <dbReference type="NCBI Taxonomy" id="2984193"/>
    <lineage>
        <taxon>Bacteria</taxon>
        <taxon>Pseudomonadati</taxon>
        <taxon>Pseudomonadota</taxon>
        <taxon>Betaproteobacteria</taxon>
        <taxon>Burkholderiales</taxon>
        <taxon>Sphaerotilaceae</taxon>
        <taxon>Ideonella</taxon>
    </lineage>
</organism>
<reference evidence="1 2" key="1">
    <citation type="submission" date="2024-04" db="EMBL/GenBank/DDBJ databases">
        <title>Novel species of the genus Ideonella isolated from streams.</title>
        <authorList>
            <person name="Lu H."/>
        </authorList>
    </citation>
    <scope>NUCLEOTIDE SEQUENCE [LARGE SCALE GENOMIC DNA]</scope>
    <source>
        <strain evidence="1 2">DXS29W</strain>
    </source>
</reference>
<dbReference type="Proteomes" id="UP001371218">
    <property type="component" value="Unassembled WGS sequence"/>
</dbReference>
<name>A0ABU9BY53_9BURK</name>
<proteinExistence type="predicted"/>
<sequence length="165" mass="18054">MKPFHVGVAAEAFAAGLFARAGFDVSVQYGANQPEYDLLVSRDDRFLKVSVKGSQSGGWGLVQSHKKGRGYAEAIEHWAEQQSQGVVYCLVQFQGVELDQCPRVYLATVSEVAEALKRSRANAGSTRLREQWAYKRGIAAGAEEAIPNAWKFSEARVSQMLQSAA</sequence>
<accession>A0ABU9BY53</accession>
<dbReference type="EMBL" id="JBBUTG010000040">
    <property type="protein sequence ID" value="MEK8034914.1"/>
    <property type="molecule type" value="Genomic_DNA"/>
</dbReference>
<evidence type="ECO:0000313" key="1">
    <source>
        <dbReference type="EMBL" id="MEK8034914.1"/>
    </source>
</evidence>